<evidence type="ECO:0000313" key="1">
    <source>
        <dbReference type="EMBL" id="ORE18570.1"/>
    </source>
</evidence>
<gene>
    <name evidence="1" type="ORF">BCV71DRAFT_285184</name>
</gene>
<dbReference type="AlphaFoldDB" id="A0A1X0S2Q0"/>
<dbReference type="EMBL" id="KV921327">
    <property type="protein sequence ID" value="ORE18570.1"/>
    <property type="molecule type" value="Genomic_DNA"/>
</dbReference>
<sequence>MTPITRLYLIHSFLCLVFYNFQKPVLYYVDLTVGFAKYKEYQTCAKFLLRHLHEESGVSPKMKQFCFKMTPHGHLMQPTYQILMIGNKLPMISNNEAHTYTPLYSTMIMSLPMAHSQSSVVNKDINNSMLLIIEYHPHELLTLEILSIHHMVECNHGQCLDEIYRGFWNNNLLAYTACSWFNVLIQEVQNRCT</sequence>
<accession>A0A1X0S2Q0</accession>
<name>A0A1X0S2Q0_RHIZD</name>
<protein>
    <submittedName>
        <fullName evidence="1">Uncharacterized protein</fullName>
    </submittedName>
</protein>
<organism evidence="1 2">
    <name type="scientific">Rhizopus microsporus</name>
    <dbReference type="NCBI Taxonomy" id="58291"/>
    <lineage>
        <taxon>Eukaryota</taxon>
        <taxon>Fungi</taxon>
        <taxon>Fungi incertae sedis</taxon>
        <taxon>Mucoromycota</taxon>
        <taxon>Mucoromycotina</taxon>
        <taxon>Mucoromycetes</taxon>
        <taxon>Mucorales</taxon>
        <taxon>Mucorineae</taxon>
        <taxon>Rhizopodaceae</taxon>
        <taxon>Rhizopus</taxon>
    </lineage>
</organism>
<dbReference type="Proteomes" id="UP000242381">
    <property type="component" value="Unassembled WGS sequence"/>
</dbReference>
<evidence type="ECO:0000313" key="2">
    <source>
        <dbReference type="Proteomes" id="UP000242381"/>
    </source>
</evidence>
<proteinExistence type="predicted"/>
<reference evidence="1 2" key="1">
    <citation type="journal article" date="2016" name="Proc. Natl. Acad. Sci. U.S.A.">
        <title>Lipid metabolic changes in an early divergent fungus govern the establishment of a mutualistic symbiosis with endobacteria.</title>
        <authorList>
            <person name="Lastovetsky O.A."/>
            <person name="Gaspar M.L."/>
            <person name="Mondo S.J."/>
            <person name="LaButti K.M."/>
            <person name="Sandor L."/>
            <person name="Grigoriev I.V."/>
            <person name="Henry S.A."/>
            <person name="Pawlowska T.E."/>
        </authorList>
    </citation>
    <scope>NUCLEOTIDE SEQUENCE [LARGE SCALE GENOMIC DNA]</scope>
    <source>
        <strain evidence="1 2">ATCC 11559</strain>
    </source>
</reference>